<dbReference type="Proteomes" id="UP000433876">
    <property type="component" value="Unassembled WGS sequence"/>
</dbReference>
<reference evidence="8 9" key="1">
    <citation type="submission" date="2017-07" db="EMBL/GenBank/DDBJ databases">
        <title>Genome sequence of the Sordaria macrospora wild type strain R19027.</title>
        <authorList>
            <person name="Nowrousian M."/>
            <person name="Teichert I."/>
            <person name="Kueck U."/>
        </authorList>
    </citation>
    <scope>NUCLEOTIDE SEQUENCE [LARGE SCALE GENOMIC DNA]</scope>
    <source>
        <strain evidence="8 9">R19027</strain>
        <tissue evidence="8">Mycelium</tissue>
    </source>
</reference>
<dbReference type="Pfam" id="PF01284">
    <property type="entry name" value="MARVEL"/>
    <property type="match status" value="1"/>
</dbReference>
<evidence type="ECO:0000256" key="6">
    <source>
        <dbReference type="SAM" id="Phobius"/>
    </source>
</evidence>
<accession>A0A8S8ZW72</accession>
<feature type="compositionally biased region" description="Low complexity" evidence="5">
    <location>
        <begin position="334"/>
        <end position="358"/>
    </location>
</feature>
<evidence type="ECO:0000256" key="3">
    <source>
        <dbReference type="ARBA" id="ARBA00022989"/>
    </source>
</evidence>
<gene>
    <name evidence="8" type="ORF">SMACR_02841</name>
</gene>
<feature type="region of interest" description="Disordered" evidence="5">
    <location>
        <begin position="334"/>
        <end position="370"/>
    </location>
</feature>
<comment type="subcellular location">
    <subcellularLocation>
        <location evidence="1">Membrane</location>
        <topology evidence="1">Multi-pass membrane protein</topology>
    </subcellularLocation>
</comment>
<feature type="region of interest" description="Disordered" evidence="5">
    <location>
        <begin position="389"/>
        <end position="412"/>
    </location>
</feature>
<keyword evidence="3 6" id="KW-1133">Transmembrane helix</keyword>
<organism evidence="8 9">
    <name type="scientific">Sordaria macrospora</name>
    <dbReference type="NCBI Taxonomy" id="5147"/>
    <lineage>
        <taxon>Eukaryota</taxon>
        <taxon>Fungi</taxon>
        <taxon>Dikarya</taxon>
        <taxon>Ascomycota</taxon>
        <taxon>Pezizomycotina</taxon>
        <taxon>Sordariomycetes</taxon>
        <taxon>Sordariomycetidae</taxon>
        <taxon>Sordariales</taxon>
        <taxon>Sordariaceae</taxon>
        <taxon>Sordaria</taxon>
    </lineage>
</organism>
<evidence type="ECO:0000256" key="1">
    <source>
        <dbReference type="ARBA" id="ARBA00004141"/>
    </source>
</evidence>
<feature type="region of interest" description="Disordered" evidence="5">
    <location>
        <begin position="281"/>
        <end position="311"/>
    </location>
</feature>
<feature type="transmembrane region" description="Helical" evidence="6">
    <location>
        <begin position="184"/>
        <end position="210"/>
    </location>
</feature>
<protein>
    <recommendedName>
        <fullName evidence="7">MARVEL domain-containing protein</fullName>
    </recommendedName>
</protein>
<dbReference type="EMBL" id="NMPR01000047">
    <property type="protein sequence ID" value="KAA8632811.1"/>
    <property type="molecule type" value="Genomic_DNA"/>
</dbReference>
<dbReference type="VEuPathDB" id="FungiDB:SMAC_02841"/>
<dbReference type="AlphaFoldDB" id="A0A8S8ZW72"/>
<evidence type="ECO:0000313" key="8">
    <source>
        <dbReference type="EMBL" id="KAA8632811.1"/>
    </source>
</evidence>
<dbReference type="PANTHER" id="PTHR37451">
    <property type="entry name" value="MARVEL DOMAIN"/>
    <property type="match status" value="1"/>
</dbReference>
<dbReference type="InterPro" id="IPR008253">
    <property type="entry name" value="Marvel"/>
</dbReference>
<feature type="compositionally biased region" description="Low complexity" evidence="5">
    <location>
        <begin position="224"/>
        <end position="244"/>
    </location>
</feature>
<feature type="transmembrane region" description="Helical" evidence="6">
    <location>
        <begin position="85"/>
        <end position="115"/>
    </location>
</feature>
<evidence type="ECO:0000256" key="5">
    <source>
        <dbReference type="SAM" id="MobiDB-lite"/>
    </source>
</evidence>
<feature type="compositionally biased region" description="Low complexity" evidence="5">
    <location>
        <begin position="286"/>
        <end position="301"/>
    </location>
</feature>
<feature type="transmembrane region" description="Helical" evidence="6">
    <location>
        <begin position="29"/>
        <end position="47"/>
    </location>
</feature>
<keyword evidence="2 6" id="KW-0812">Transmembrane</keyword>
<proteinExistence type="predicted"/>
<evidence type="ECO:0000256" key="2">
    <source>
        <dbReference type="ARBA" id="ARBA00022692"/>
    </source>
</evidence>
<keyword evidence="4 6" id="KW-0472">Membrane</keyword>
<feature type="transmembrane region" description="Helical" evidence="6">
    <location>
        <begin position="53"/>
        <end position="73"/>
    </location>
</feature>
<evidence type="ECO:0000313" key="9">
    <source>
        <dbReference type="Proteomes" id="UP000433876"/>
    </source>
</evidence>
<evidence type="ECO:0000259" key="7">
    <source>
        <dbReference type="Pfam" id="PF01284"/>
    </source>
</evidence>
<comment type="caution">
    <text evidence="8">The sequence shown here is derived from an EMBL/GenBank/DDBJ whole genome shotgun (WGS) entry which is preliminary data.</text>
</comment>
<sequence>MAYSKYPSDRAPGREHIPLYPKGFIGIRFVQLFIAIFIAGLCAYAIRGFVFDGAVLLLAVAIATLITSTYHLITRFSVATGPKAYNYWAVLALDLLLLVLWLASFALLTSTMIWYMTFWTADPYMVPIAGPYHDDVASDSSIGGDPYEEYDLYAPSSALEKKRASSSYDGSGYGFNEYDIEARLVATSCFIAAAGLGAIELILHLISLIIHSVFVHRHRAAGLHSKPVKSSPSSHSGRGRGNSNATLFSPVPGATPATPSGAVIPNINEKAYHYQQINSTPISVPHNQNHNQSFNHNHNQQPQIPSPAPAYYNTLVSSHEQHQQQPYIQQQPYLSPQQTSNHQHQQQQQQRQYQTYQPPHLGGQGQRSVHSLISPQTTGRTNYTQFQAVSPVPTPSVPTHRGQVPVGVYQLP</sequence>
<dbReference type="OMA" id="KAYNYWA"/>
<evidence type="ECO:0000256" key="4">
    <source>
        <dbReference type="ARBA" id="ARBA00023136"/>
    </source>
</evidence>
<feature type="domain" description="MARVEL" evidence="7">
    <location>
        <begin position="25"/>
        <end position="208"/>
    </location>
</feature>
<feature type="region of interest" description="Disordered" evidence="5">
    <location>
        <begin position="224"/>
        <end position="262"/>
    </location>
</feature>
<name>A0A8S8ZW72_SORMA</name>
<dbReference type="PANTHER" id="PTHR37451:SF4">
    <property type="entry name" value="MARVEL DOMAIN-CONTAINING PROTEIN"/>
    <property type="match status" value="1"/>
</dbReference>